<proteinExistence type="predicted"/>
<dbReference type="Gene3D" id="1.20.1250.20">
    <property type="entry name" value="MFS general substrate transporter like domains"/>
    <property type="match status" value="1"/>
</dbReference>
<keyword evidence="2" id="KW-0813">Transport</keyword>
<name>A0A6N8FLL9_9BACI</name>
<evidence type="ECO:0000256" key="6">
    <source>
        <dbReference type="ARBA" id="ARBA00023136"/>
    </source>
</evidence>
<feature type="transmembrane region" description="Helical" evidence="7">
    <location>
        <begin position="384"/>
        <end position="403"/>
    </location>
</feature>
<feature type="transmembrane region" description="Helical" evidence="7">
    <location>
        <begin position="154"/>
        <end position="176"/>
    </location>
</feature>
<keyword evidence="6 7" id="KW-0472">Membrane</keyword>
<protein>
    <submittedName>
        <fullName evidence="9">MFS transporter</fullName>
    </submittedName>
</protein>
<keyword evidence="10" id="KW-1185">Reference proteome</keyword>
<feature type="transmembrane region" description="Helical" evidence="7">
    <location>
        <begin position="267"/>
        <end position="285"/>
    </location>
</feature>
<evidence type="ECO:0000256" key="7">
    <source>
        <dbReference type="SAM" id="Phobius"/>
    </source>
</evidence>
<accession>A0A6N8FLL9</accession>
<comment type="subcellular location">
    <subcellularLocation>
        <location evidence="1">Cell membrane</location>
        <topology evidence="1">Multi-pass membrane protein</topology>
    </subcellularLocation>
</comment>
<dbReference type="Pfam" id="PF05977">
    <property type="entry name" value="MFS_3"/>
    <property type="match status" value="1"/>
</dbReference>
<dbReference type="PANTHER" id="PTHR23513">
    <property type="entry name" value="INTEGRAL MEMBRANE EFFLUX PROTEIN-RELATED"/>
    <property type="match status" value="1"/>
</dbReference>
<comment type="caution">
    <text evidence="9">The sequence shown here is derived from an EMBL/GenBank/DDBJ whole genome shotgun (WGS) entry which is preliminary data.</text>
</comment>
<evidence type="ECO:0000313" key="9">
    <source>
        <dbReference type="EMBL" id="MUK88877.1"/>
    </source>
</evidence>
<dbReference type="AlphaFoldDB" id="A0A6N8FLL9"/>
<feature type="transmembrane region" description="Helical" evidence="7">
    <location>
        <begin position="182"/>
        <end position="201"/>
    </location>
</feature>
<feature type="transmembrane region" description="Helical" evidence="7">
    <location>
        <begin position="62"/>
        <end position="80"/>
    </location>
</feature>
<keyword evidence="5 7" id="KW-1133">Transmembrane helix</keyword>
<dbReference type="InterPro" id="IPR020846">
    <property type="entry name" value="MFS_dom"/>
</dbReference>
<dbReference type="PANTHER" id="PTHR23513:SF6">
    <property type="entry name" value="MAJOR FACILITATOR SUPERFAMILY ASSOCIATED DOMAIN-CONTAINING PROTEIN"/>
    <property type="match status" value="1"/>
</dbReference>
<feature type="transmembrane region" description="Helical" evidence="7">
    <location>
        <begin position="231"/>
        <end position="255"/>
    </location>
</feature>
<keyword evidence="3" id="KW-1003">Cell membrane</keyword>
<organism evidence="9 10">
    <name type="scientific">Ornithinibacillus caprae</name>
    <dbReference type="NCBI Taxonomy" id="2678566"/>
    <lineage>
        <taxon>Bacteria</taxon>
        <taxon>Bacillati</taxon>
        <taxon>Bacillota</taxon>
        <taxon>Bacilli</taxon>
        <taxon>Bacillales</taxon>
        <taxon>Bacillaceae</taxon>
        <taxon>Ornithinibacillus</taxon>
    </lineage>
</organism>
<evidence type="ECO:0000256" key="2">
    <source>
        <dbReference type="ARBA" id="ARBA00022448"/>
    </source>
</evidence>
<feature type="transmembrane region" description="Helical" evidence="7">
    <location>
        <begin position="114"/>
        <end position="133"/>
    </location>
</feature>
<feature type="transmembrane region" description="Helical" evidence="7">
    <location>
        <begin position="297"/>
        <end position="315"/>
    </location>
</feature>
<feature type="transmembrane region" description="Helical" evidence="7">
    <location>
        <begin position="87"/>
        <end position="108"/>
    </location>
</feature>
<feature type="transmembrane region" description="Helical" evidence="7">
    <location>
        <begin position="21"/>
        <end position="50"/>
    </location>
</feature>
<dbReference type="SUPFAM" id="SSF103473">
    <property type="entry name" value="MFS general substrate transporter"/>
    <property type="match status" value="1"/>
</dbReference>
<evidence type="ECO:0000313" key="10">
    <source>
        <dbReference type="Proteomes" id="UP000469125"/>
    </source>
</evidence>
<feature type="domain" description="Major facilitator superfamily (MFS) profile" evidence="8">
    <location>
        <begin position="21"/>
        <end position="408"/>
    </location>
</feature>
<evidence type="ECO:0000256" key="5">
    <source>
        <dbReference type="ARBA" id="ARBA00022989"/>
    </source>
</evidence>
<reference evidence="9 10" key="1">
    <citation type="submission" date="2019-11" db="EMBL/GenBank/DDBJ databases">
        <authorList>
            <person name="Li X."/>
        </authorList>
    </citation>
    <scope>NUCLEOTIDE SEQUENCE [LARGE SCALE GENOMIC DNA]</scope>
    <source>
        <strain evidence="9 10">L9</strain>
    </source>
</reference>
<dbReference type="InterPro" id="IPR010290">
    <property type="entry name" value="TM_effector"/>
</dbReference>
<feature type="transmembrane region" description="Helical" evidence="7">
    <location>
        <begin position="321"/>
        <end position="340"/>
    </location>
</feature>
<feature type="transmembrane region" description="Helical" evidence="7">
    <location>
        <begin position="361"/>
        <end position="378"/>
    </location>
</feature>
<evidence type="ECO:0000256" key="4">
    <source>
        <dbReference type="ARBA" id="ARBA00022692"/>
    </source>
</evidence>
<dbReference type="RefSeq" id="WP_155668850.1">
    <property type="nucleotide sequence ID" value="NZ_WOCA01000007.1"/>
</dbReference>
<gene>
    <name evidence="9" type="ORF">GMD78_10780</name>
</gene>
<dbReference type="PROSITE" id="PS50850">
    <property type="entry name" value="MFS"/>
    <property type="match status" value="1"/>
</dbReference>
<dbReference type="CDD" id="cd06173">
    <property type="entry name" value="MFS_MefA_like"/>
    <property type="match status" value="1"/>
</dbReference>
<dbReference type="Proteomes" id="UP000469125">
    <property type="component" value="Unassembled WGS sequence"/>
</dbReference>
<dbReference type="EMBL" id="WOCA01000007">
    <property type="protein sequence ID" value="MUK88877.1"/>
    <property type="molecule type" value="Genomic_DNA"/>
</dbReference>
<dbReference type="GO" id="GO:0005886">
    <property type="term" value="C:plasma membrane"/>
    <property type="evidence" value="ECO:0007669"/>
    <property type="project" value="UniProtKB-SubCell"/>
</dbReference>
<evidence type="ECO:0000259" key="8">
    <source>
        <dbReference type="PROSITE" id="PS50850"/>
    </source>
</evidence>
<dbReference type="InterPro" id="IPR036259">
    <property type="entry name" value="MFS_trans_sf"/>
</dbReference>
<dbReference type="GO" id="GO:0022857">
    <property type="term" value="F:transmembrane transporter activity"/>
    <property type="evidence" value="ECO:0007669"/>
    <property type="project" value="InterPro"/>
</dbReference>
<evidence type="ECO:0000256" key="1">
    <source>
        <dbReference type="ARBA" id="ARBA00004651"/>
    </source>
</evidence>
<sequence>MKVDAAVQLEEKSSTLWKNKNFMLIWGGSTISSFGSQMYTIAIPLLIYHISQSALAMSTMRAIEFFPNIFLGIIAGVFVDRFNRKKMMLWASFIQVLSMLGIVLLLFTDQIQLWHLYILGFLLSSAGYTFWNAHHSVLPQIVTKEQLTSANAKLSFVSTFIQTIGPGLAGAVLVLFSFTSTLMIYTVCLGILFISIQFVYLPSDGHKEKKQHSFRKEIKEGIEELFQNKTLLTPTITVLFINFASSLVIGVLVFYVTDQLLATEAQVGLMFSISAIGGLIGAMVISKIRKRFGRGNIYTFCLLIDFIAMLCLIVAPSWWVIGISLAIRTFSTTISNIVYFTIRQEFTPNNLLGRVAGTSSMLMKLTLPFGLFIAGLWAEWLPIPILFSVSACIFFLLFIRLYFHPFRKLI</sequence>
<evidence type="ECO:0000256" key="3">
    <source>
        <dbReference type="ARBA" id="ARBA00022475"/>
    </source>
</evidence>
<keyword evidence="4 7" id="KW-0812">Transmembrane</keyword>